<evidence type="ECO:0000256" key="1">
    <source>
        <dbReference type="SAM" id="Coils"/>
    </source>
</evidence>
<organism evidence="3 4">
    <name type="scientific">Paenibacillus arenosi</name>
    <dbReference type="NCBI Taxonomy" id="2774142"/>
    <lineage>
        <taxon>Bacteria</taxon>
        <taxon>Bacillati</taxon>
        <taxon>Bacillota</taxon>
        <taxon>Bacilli</taxon>
        <taxon>Bacillales</taxon>
        <taxon>Paenibacillaceae</taxon>
        <taxon>Paenibacillus</taxon>
    </lineage>
</organism>
<name>A0ABR9AYQ8_9BACL</name>
<keyword evidence="2" id="KW-0732">Signal</keyword>
<feature type="signal peptide" evidence="2">
    <location>
        <begin position="1"/>
        <end position="24"/>
    </location>
</feature>
<keyword evidence="1" id="KW-0175">Coiled coil</keyword>
<reference evidence="3 4" key="1">
    <citation type="submission" date="2020-09" db="EMBL/GenBank/DDBJ databases">
        <title>Paenibacillus sp. CAU 1523 isolated from sand of Haeundae Beach.</title>
        <authorList>
            <person name="Kim W."/>
        </authorList>
    </citation>
    <scope>NUCLEOTIDE SEQUENCE [LARGE SCALE GENOMIC DNA]</scope>
    <source>
        <strain evidence="3 4">CAU 1523</strain>
    </source>
</reference>
<dbReference type="Proteomes" id="UP000634529">
    <property type="component" value="Unassembled WGS sequence"/>
</dbReference>
<accession>A0ABR9AYQ8</accession>
<keyword evidence="4" id="KW-1185">Reference proteome</keyword>
<feature type="chain" id="PRO_5045721403" evidence="2">
    <location>
        <begin position="25"/>
        <end position="100"/>
    </location>
</feature>
<proteinExistence type="predicted"/>
<comment type="caution">
    <text evidence="3">The sequence shown here is derived from an EMBL/GenBank/DDBJ whole genome shotgun (WGS) entry which is preliminary data.</text>
</comment>
<dbReference type="PROSITE" id="PS51257">
    <property type="entry name" value="PROKAR_LIPOPROTEIN"/>
    <property type="match status" value="1"/>
</dbReference>
<dbReference type="RefSeq" id="WP_192025616.1">
    <property type="nucleotide sequence ID" value="NZ_JACYTN010000009.1"/>
</dbReference>
<dbReference type="EMBL" id="JACYTN010000009">
    <property type="protein sequence ID" value="MBD8499277.1"/>
    <property type="molecule type" value="Genomic_DNA"/>
</dbReference>
<protein>
    <submittedName>
        <fullName evidence="3">Uncharacterized protein</fullName>
    </submittedName>
</protein>
<evidence type="ECO:0000256" key="2">
    <source>
        <dbReference type="SAM" id="SignalP"/>
    </source>
</evidence>
<feature type="coiled-coil region" evidence="1">
    <location>
        <begin position="26"/>
        <end position="74"/>
    </location>
</feature>
<evidence type="ECO:0000313" key="4">
    <source>
        <dbReference type="Proteomes" id="UP000634529"/>
    </source>
</evidence>
<evidence type="ECO:0000313" key="3">
    <source>
        <dbReference type="EMBL" id="MBD8499277.1"/>
    </source>
</evidence>
<gene>
    <name evidence="3" type="ORF">IFO66_13350</name>
</gene>
<sequence>MRIRKSLPALICISLLLVGCVSQSEFDQVQNEKRSTEEKLVNIEKDLELVRKNVERQANELNKISVENLQLKEKIALYRSAINPNSYSNNYNTNVEEEQK</sequence>